<protein>
    <submittedName>
        <fullName evidence="2">NAD/FAD-binding protein</fullName>
    </submittedName>
</protein>
<organism evidence="2 3">
    <name type="scientific">Neopusillimonas maritima</name>
    <dbReference type="NCBI Taxonomy" id="2026239"/>
    <lineage>
        <taxon>Bacteria</taxon>
        <taxon>Pseudomonadati</taxon>
        <taxon>Pseudomonadota</taxon>
        <taxon>Betaproteobacteria</taxon>
        <taxon>Burkholderiales</taxon>
        <taxon>Alcaligenaceae</taxon>
        <taxon>Neopusillimonas</taxon>
    </lineage>
</organism>
<dbReference type="GO" id="GO:0016491">
    <property type="term" value="F:oxidoreductase activity"/>
    <property type="evidence" value="ECO:0007669"/>
    <property type="project" value="InterPro"/>
</dbReference>
<dbReference type="AlphaFoldDB" id="A0A3A1YYU1"/>
<name>A0A3A1YYU1_9BURK</name>
<dbReference type="EMBL" id="NQYH01000004">
    <property type="protein sequence ID" value="RIY41277.1"/>
    <property type="molecule type" value="Genomic_DNA"/>
</dbReference>
<dbReference type="InterPro" id="IPR036188">
    <property type="entry name" value="FAD/NAD-bd_sf"/>
</dbReference>
<dbReference type="PANTHER" id="PTHR42923:SF17">
    <property type="entry name" value="AMINE OXIDASE DOMAIN-CONTAINING PROTEIN"/>
    <property type="match status" value="1"/>
</dbReference>
<dbReference type="SUPFAM" id="SSF51905">
    <property type="entry name" value="FAD/NAD(P)-binding domain"/>
    <property type="match status" value="1"/>
</dbReference>
<sequence length="443" mass="49583">MKKVAVVGSGISGLSAAWYLGRQSYPVAVTLFEAEDYCGGHTHTVDVTLPNSRGEWVTHGVDTGFLVFNERTYPGLIELFNTLNVQTAPSDMSFSVQVPAQSLEWCGSNLNTVFAQRKNLLRPQFWSMLSDLVRFNRQATTLARSGTEAQLQEPLGAFLETNGYGDSFRDWYLLPMISSIWSCPADQMMAFPVATLIRFCHNHGLLQLVNRPQWHTVRGGACHYVEKMTAEIPDLRLRTPVISVRRHGQNTGVSVTTRFGTEYFDDIVMACHSDQALKLLALDAHPQEIEMLSAIQYQPNHAVLHTDISVLPARETAWAAWNYEHGVRGDDAMPGVCLHYLLNRLQPLPFDVPVVETLNPLREPDPGKVLARFDYSHPIFDLAARRAQGQLPDLQGRNHTWYCGAWTGYGFHEDGYQSGLRVANQLVECWQQSPVRPSSALAA</sequence>
<dbReference type="OrthoDB" id="20837at2"/>
<evidence type="ECO:0000313" key="3">
    <source>
        <dbReference type="Proteomes" id="UP000266206"/>
    </source>
</evidence>
<dbReference type="RefSeq" id="WP_119515922.1">
    <property type="nucleotide sequence ID" value="NZ_NQYH01000004.1"/>
</dbReference>
<dbReference type="Gene3D" id="1.10.405.20">
    <property type="match status" value="1"/>
</dbReference>
<proteinExistence type="predicted"/>
<dbReference type="Proteomes" id="UP000266206">
    <property type="component" value="Unassembled WGS sequence"/>
</dbReference>
<dbReference type="Gene3D" id="3.50.50.60">
    <property type="entry name" value="FAD/NAD(P)-binding domain"/>
    <property type="match status" value="1"/>
</dbReference>
<dbReference type="PANTHER" id="PTHR42923">
    <property type="entry name" value="PROTOPORPHYRINOGEN OXIDASE"/>
    <property type="match status" value="1"/>
</dbReference>
<dbReference type="Gene3D" id="3.30.70.1990">
    <property type="match status" value="1"/>
</dbReference>
<dbReference type="InterPro" id="IPR050464">
    <property type="entry name" value="Zeta_carotene_desat/Oxidored"/>
</dbReference>
<feature type="domain" description="Amine oxidase" evidence="1">
    <location>
        <begin position="11"/>
        <end position="297"/>
    </location>
</feature>
<evidence type="ECO:0000259" key="1">
    <source>
        <dbReference type="Pfam" id="PF01593"/>
    </source>
</evidence>
<dbReference type="FunFam" id="1.10.405.20:FF:000001">
    <property type="entry name" value="Amine oxidase"/>
    <property type="match status" value="1"/>
</dbReference>
<accession>A0A3A1YYU1</accession>
<dbReference type="InterPro" id="IPR002937">
    <property type="entry name" value="Amino_oxidase"/>
</dbReference>
<evidence type="ECO:0000313" key="2">
    <source>
        <dbReference type="EMBL" id="RIY41277.1"/>
    </source>
</evidence>
<dbReference type="Pfam" id="PF01593">
    <property type="entry name" value="Amino_oxidase"/>
    <property type="match status" value="1"/>
</dbReference>
<gene>
    <name evidence="2" type="ORF">CJP73_07030</name>
</gene>
<comment type="caution">
    <text evidence="2">The sequence shown here is derived from an EMBL/GenBank/DDBJ whole genome shotgun (WGS) entry which is preliminary data.</text>
</comment>
<reference evidence="2 3" key="1">
    <citation type="submission" date="2017-08" db="EMBL/GenBank/DDBJ databases">
        <title>Pusillimonas indicus sp. nov., a member of the family Alcaligenaceae isolated from surface seawater.</title>
        <authorList>
            <person name="Li J."/>
        </authorList>
    </citation>
    <scope>NUCLEOTIDE SEQUENCE [LARGE SCALE GENOMIC DNA]</scope>
    <source>
        <strain evidence="2 3">L52-1-41</strain>
    </source>
</reference>